<comment type="similarity">
    <text evidence="1">Belongs to the 'phage' integrase family.</text>
</comment>
<protein>
    <submittedName>
        <fullName evidence="8">Site-specific integrase</fullName>
    </submittedName>
</protein>
<feature type="domain" description="Tyr recombinase" evidence="6">
    <location>
        <begin position="188"/>
        <end position="369"/>
    </location>
</feature>
<dbReference type="Proteomes" id="UP000593994">
    <property type="component" value="Chromosome"/>
</dbReference>
<evidence type="ECO:0000256" key="1">
    <source>
        <dbReference type="ARBA" id="ARBA00008857"/>
    </source>
</evidence>
<dbReference type="InterPro" id="IPR044068">
    <property type="entry name" value="CB"/>
</dbReference>
<name>A0A7S7LZ68_9BACT</name>
<dbReference type="InterPro" id="IPR057084">
    <property type="entry name" value="Int_N"/>
</dbReference>
<sequence length="370" mass="42906">MKTLPKRIPTKTIGVFFKEIISKNNKAIDKVFIIRYVDENNKERLKTIGKYSNGIREAYCKAKINEITTKIRLGEDLPHIAKQKNKLTFDDLAQRYFSDKEHTTKEAEKEKARYTNHIEKDIGHYFAENITADILLKMQNEFRAKLAPRTVNHLIFMIGTIYKHAQKMELYKGSSPTSTLDGLKLDNKRERYLELTEITELLDESLKASLEVWLFVKLGLSTGSRVGTIMNIKKKDINIKSNSITLKDFKNNKTYNGFISDDKLKEELISRVENLKANDNIIFYERTSIEYKLRPILDTLFNSELNIDDRKNRVVIHTLRHTFASHLAINGTPILAIKALMNHSSIEMTMRYAHLAPNAGYEQVRKLYKS</sequence>
<dbReference type="InterPro" id="IPR010998">
    <property type="entry name" value="Integrase_recombinase_N"/>
</dbReference>
<dbReference type="PROSITE" id="PS51900">
    <property type="entry name" value="CB"/>
    <property type="match status" value="1"/>
</dbReference>
<keyword evidence="9" id="KW-1185">Reference proteome</keyword>
<evidence type="ECO:0000256" key="4">
    <source>
        <dbReference type="ARBA" id="ARBA00023172"/>
    </source>
</evidence>
<dbReference type="GO" id="GO:0003677">
    <property type="term" value="F:DNA binding"/>
    <property type="evidence" value="ECO:0007669"/>
    <property type="project" value="UniProtKB-UniRule"/>
</dbReference>
<dbReference type="PANTHER" id="PTHR30629:SF2">
    <property type="entry name" value="PROPHAGE INTEGRASE INTS-RELATED"/>
    <property type="match status" value="1"/>
</dbReference>
<dbReference type="PROSITE" id="PS51898">
    <property type="entry name" value="TYR_RECOMBINASE"/>
    <property type="match status" value="1"/>
</dbReference>
<evidence type="ECO:0000256" key="3">
    <source>
        <dbReference type="ARBA" id="ARBA00023125"/>
    </source>
</evidence>
<dbReference type="RefSeq" id="WP_194372126.1">
    <property type="nucleotide sequence ID" value="NZ_CP054492.1"/>
</dbReference>
<dbReference type="CDD" id="cd00796">
    <property type="entry name" value="INT_Rci_Hp1_C"/>
    <property type="match status" value="1"/>
</dbReference>
<dbReference type="SUPFAM" id="SSF56349">
    <property type="entry name" value="DNA breaking-rejoining enzymes"/>
    <property type="match status" value="1"/>
</dbReference>
<keyword evidence="2" id="KW-0229">DNA integration</keyword>
<accession>A0A7S7LZ68</accession>
<proteinExistence type="inferred from homology"/>
<dbReference type="KEGG" id="sbal:HUE88_06135"/>
<reference evidence="8 9" key="1">
    <citation type="submission" date="2020-05" db="EMBL/GenBank/DDBJ databases">
        <title>Sulfurimonas marisnigri, sp. nov., and Sulfurimonas baltica, sp. nov., manganese oxide reducing chemolithoautotrophs of the class Epsilonproteobacteria isolated from the pelagic redoxclines of the Black and Baltic Seas and emended description of the genus Sulfurimonas.</title>
        <authorList>
            <person name="Henkel J.V."/>
            <person name="Laudan C."/>
            <person name="Werner J."/>
            <person name="Neu T."/>
            <person name="Plewe S."/>
            <person name="Sproer C."/>
            <person name="Bunk B."/>
            <person name="Schulz-Vogt H.N."/>
        </authorList>
    </citation>
    <scope>NUCLEOTIDE SEQUENCE [LARGE SCALE GENOMIC DNA]</scope>
    <source>
        <strain evidence="8 9">GD2</strain>
    </source>
</reference>
<dbReference type="GO" id="GO:0015074">
    <property type="term" value="P:DNA integration"/>
    <property type="evidence" value="ECO:0007669"/>
    <property type="project" value="UniProtKB-KW"/>
</dbReference>
<dbReference type="Gene3D" id="1.10.150.130">
    <property type="match status" value="1"/>
</dbReference>
<dbReference type="GO" id="GO:0006310">
    <property type="term" value="P:DNA recombination"/>
    <property type="evidence" value="ECO:0007669"/>
    <property type="project" value="UniProtKB-KW"/>
</dbReference>
<dbReference type="InterPro" id="IPR011010">
    <property type="entry name" value="DNA_brk_join_enz"/>
</dbReference>
<evidence type="ECO:0000313" key="9">
    <source>
        <dbReference type="Proteomes" id="UP000593994"/>
    </source>
</evidence>
<dbReference type="EMBL" id="CP054492">
    <property type="protein sequence ID" value="QOY53254.1"/>
    <property type="molecule type" value="Genomic_DNA"/>
</dbReference>
<dbReference type="Pfam" id="PF24624">
    <property type="entry name" value="Int_N"/>
    <property type="match status" value="1"/>
</dbReference>
<dbReference type="Pfam" id="PF00589">
    <property type="entry name" value="Phage_integrase"/>
    <property type="match status" value="1"/>
</dbReference>
<dbReference type="PANTHER" id="PTHR30629">
    <property type="entry name" value="PROPHAGE INTEGRASE"/>
    <property type="match status" value="1"/>
</dbReference>
<dbReference type="AlphaFoldDB" id="A0A7S7LZ68"/>
<evidence type="ECO:0000256" key="5">
    <source>
        <dbReference type="PROSITE-ProRule" id="PRU01248"/>
    </source>
</evidence>
<evidence type="ECO:0000259" key="7">
    <source>
        <dbReference type="PROSITE" id="PS51900"/>
    </source>
</evidence>
<evidence type="ECO:0000259" key="6">
    <source>
        <dbReference type="PROSITE" id="PS51898"/>
    </source>
</evidence>
<evidence type="ECO:0000256" key="2">
    <source>
        <dbReference type="ARBA" id="ARBA00022908"/>
    </source>
</evidence>
<dbReference type="InterPro" id="IPR013762">
    <property type="entry name" value="Integrase-like_cat_sf"/>
</dbReference>
<feature type="domain" description="Core-binding (CB)" evidence="7">
    <location>
        <begin position="87"/>
        <end position="166"/>
    </location>
</feature>
<evidence type="ECO:0000313" key="8">
    <source>
        <dbReference type="EMBL" id="QOY53254.1"/>
    </source>
</evidence>
<dbReference type="InterPro" id="IPR002104">
    <property type="entry name" value="Integrase_catalytic"/>
</dbReference>
<keyword evidence="4" id="KW-0233">DNA recombination</keyword>
<dbReference type="Gene3D" id="1.10.443.10">
    <property type="entry name" value="Intergrase catalytic core"/>
    <property type="match status" value="1"/>
</dbReference>
<gene>
    <name evidence="8" type="ORF">HUE88_06135</name>
</gene>
<organism evidence="8 9">
    <name type="scientific">Candidatus Sulfurimonas baltica</name>
    <dbReference type="NCBI Taxonomy" id="2740404"/>
    <lineage>
        <taxon>Bacteria</taxon>
        <taxon>Pseudomonadati</taxon>
        <taxon>Campylobacterota</taxon>
        <taxon>Epsilonproteobacteria</taxon>
        <taxon>Campylobacterales</taxon>
        <taxon>Sulfurimonadaceae</taxon>
        <taxon>Sulfurimonas</taxon>
    </lineage>
</organism>
<dbReference type="InterPro" id="IPR050808">
    <property type="entry name" value="Phage_Integrase"/>
</dbReference>
<keyword evidence="3 5" id="KW-0238">DNA-binding</keyword>